<evidence type="ECO:0000313" key="7">
    <source>
        <dbReference type="EMBL" id="XDN89121.1"/>
    </source>
</evidence>
<dbReference type="GO" id="GO:0008360">
    <property type="term" value="P:regulation of cell shape"/>
    <property type="evidence" value="ECO:0007669"/>
    <property type="project" value="UniProtKB-KW"/>
</dbReference>
<dbReference type="GO" id="GO:0016755">
    <property type="term" value="F:aminoacyltransferase activity"/>
    <property type="evidence" value="ECO:0007669"/>
    <property type="project" value="InterPro"/>
</dbReference>
<dbReference type="InterPro" id="IPR003447">
    <property type="entry name" value="FEMABX"/>
</dbReference>
<reference evidence="7" key="1">
    <citation type="submission" date="2024-06" db="EMBL/GenBank/DDBJ databases">
        <authorList>
            <person name="Atkinson C."/>
            <person name="McLean J."/>
            <person name="Gallagher L."/>
            <person name="Bor B."/>
            <person name="Mougous J."/>
        </authorList>
    </citation>
    <scope>NUCLEOTIDE SEQUENCE</scope>
    <source>
        <strain evidence="7">TM7-074</strain>
    </source>
</reference>
<evidence type="ECO:0000256" key="5">
    <source>
        <dbReference type="ARBA" id="ARBA00023315"/>
    </source>
</evidence>
<dbReference type="GO" id="GO:0009252">
    <property type="term" value="P:peptidoglycan biosynthetic process"/>
    <property type="evidence" value="ECO:0007669"/>
    <property type="project" value="UniProtKB-KW"/>
</dbReference>
<accession>A0AB39J3V4</accession>
<evidence type="ECO:0000256" key="6">
    <source>
        <dbReference type="ARBA" id="ARBA00023316"/>
    </source>
</evidence>
<dbReference type="Pfam" id="PF02388">
    <property type="entry name" value="FemAB"/>
    <property type="match status" value="1"/>
</dbReference>
<dbReference type="RefSeq" id="WP_369000404.1">
    <property type="nucleotide sequence ID" value="NZ_CP158487.1"/>
</dbReference>
<dbReference type="InterPro" id="IPR050644">
    <property type="entry name" value="PG_Glycine_Bridge_Synth"/>
</dbReference>
<dbReference type="GO" id="GO:0071555">
    <property type="term" value="P:cell wall organization"/>
    <property type="evidence" value="ECO:0007669"/>
    <property type="project" value="UniProtKB-KW"/>
</dbReference>
<dbReference type="PROSITE" id="PS51191">
    <property type="entry name" value="FEMABX"/>
    <property type="match status" value="1"/>
</dbReference>
<organism evidence="7">
    <name type="scientific">Candidatus Nanosynbacter sp. TM7-074</name>
    <dbReference type="NCBI Taxonomy" id="3158573"/>
    <lineage>
        <taxon>Bacteria</taxon>
        <taxon>Candidatus Saccharimonadota</taxon>
        <taxon>Candidatus Saccharimonadia</taxon>
        <taxon>Candidatus Nanosynbacterales</taxon>
        <taxon>Candidatus Nanosynbacteraceae</taxon>
        <taxon>Candidatus Nanosynbacter</taxon>
    </lineage>
</organism>
<keyword evidence="3" id="KW-0133">Cell shape</keyword>
<keyword evidence="5" id="KW-0012">Acyltransferase</keyword>
<keyword evidence="6" id="KW-0961">Cell wall biogenesis/degradation</keyword>
<dbReference type="SUPFAM" id="SSF55729">
    <property type="entry name" value="Acyl-CoA N-acyltransferases (Nat)"/>
    <property type="match status" value="2"/>
</dbReference>
<dbReference type="AlphaFoldDB" id="A0AB39J3V4"/>
<comment type="similarity">
    <text evidence="1">Belongs to the FemABX family.</text>
</comment>
<evidence type="ECO:0000256" key="1">
    <source>
        <dbReference type="ARBA" id="ARBA00009943"/>
    </source>
</evidence>
<keyword evidence="2" id="KW-0808">Transferase</keyword>
<protein>
    <submittedName>
        <fullName evidence="7">Peptidoglycan bridge formation glycyltransferase FemA/FemB family protein</fullName>
    </submittedName>
</protein>
<evidence type="ECO:0000256" key="4">
    <source>
        <dbReference type="ARBA" id="ARBA00022984"/>
    </source>
</evidence>
<sequence length="309" mass="35854">MNQHFLQSEAWEKFQTDLKRKAVRKHTNYGDFFGIIERGRFNSRLYIPYGPQIQSVDNLIKLLEVIKQSAKQQKVDFIRIEPLGNIDTAILKKAGYRKAKDVQPSHTIINTLADDETIQSLTSQTVRRMWRKNLKAGVTFQASYDPQDIEIFINMIHDVAKRTGMVPHSDAYFRQMASSLFPTKQAGIFYAIYENKPVASILFFSNGETMYYGHAGSYSEYRKLSPATALGLEMLRYARQTGHKFFDFYGIAPEDAPKTNPWYGFTQFKKSFGGQPTEFPGTWELPLRPITYNLYHLYQKIYQTIRHHS</sequence>
<name>A0AB39J3V4_9BACT</name>
<proteinExistence type="inferred from homology"/>
<evidence type="ECO:0000256" key="3">
    <source>
        <dbReference type="ARBA" id="ARBA00022960"/>
    </source>
</evidence>
<dbReference type="PANTHER" id="PTHR36174:SF1">
    <property type="entry name" value="LIPID II:GLYCINE GLYCYLTRANSFERASE"/>
    <property type="match status" value="1"/>
</dbReference>
<dbReference type="EMBL" id="CP158487">
    <property type="protein sequence ID" value="XDN89121.1"/>
    <property type="molecule type" value="Genomic_DNA"/>
</dbReference>
<evidence type="ECO:0000256" key="2">
    <source>
        <dbReference type="ARBA" id="ARBA00022679"/>
    </source>
</evidence>
<keyword evidence="4" id="KW-0573">Peptidoglycan synthesis</keyword>
<dbReference type="InterPro" id="IPR016181">
    <property type="entry name" value="Acyl_CoA_acyltransferase"/>
</dbReference>
<dbReference type="Gene3D" id="3.40.630.30">
    <property type="match status" value="1"/>
</dbReference>
<gene>
    <name evidence="7" type="ORF">TM074_00180</name>
</gene>
<dbReference type="PANTHER" id="PTHR36174">
    <property type="entry name" value="LIPID II:GLYCINE GLYCYLTRANSFERASE"/>
    <property type="match status" value="1"/>
</dbReference>